<dbReference type="AlphaFoldDB" id="A0A2J8A861"/>
<dbReference type="EMBL" id="PGGS01000120">
    <property type="protein sequence ID" value="PNH08680.1"/>
    <property type="molecule type" value="Genomic_DNA"/>
</dbReference>
<organism evidence="2 3">
    <name type="scientific">Tetrabaena socialis</name>
    <dbReference type="NCBI Taxonomy" id="47790"/>
    <lineage>
        <taxon>Eukaryota</taxon>
        <taxon>Viridiplantae</taxon>
        <taxon>Chlorophyta</taxon>
        <taxon>core chlorophytes</taxon>
        <taxon>Chlorophyceae</taxon>
        <taxon>CS clade</taxon>
        <taxon>Chlamydomonadales</taxon>
        <taxon>Tetrabaenaceae</taxon>
        <taxon>Tetrabaena</taxon>
    </lineage>
</organism>
<gene>
    <name evidence="2" type="ORF">TSOC_004777</name>
</gene>
<evidence type="ECO:0000256" key="1">
    <source>
        <dbReference type="SAM" id="MobiDB-lite"/>
    </source>
</evidence>
<evidence type="ECO:0000313" key="2">
    <source>
        <dbReference type="EMBL" id="PNH08680.1"/>
    </source>
</evidence>
<feature type="compositionally biased region" description="Low complexity" evidence="1">
    <location>
        <begin position="33"/>
        <end position="53"/>
    </location>
</feature>
<accession>A0A2J8A861</accession>
<comment type="caution">
    <text evidence="2">The sequence shown here is derived from an EMBL/GenBank/DDBJ whole genome shotgun (WGS) entry which is preliminary data.</text>
</comment>
<evidence type="ECO:0000313" key="3">
    <source>
        <dbReference type="Proteomes" id="UP000236333"/>
    </source>
</evidence>
<dbReference type="Proteomes" id="UP000236333">
    <property type="component" value="Unassembled WGS sequence"/>
</dbReference>
<keyword evidence="3" id="KW-1185">Reference proteome</keyword>
<name>A0A2J8A861_9CHLO</name>
<protein>
    <submittedName>
        <fullName evidence="2">Uncharacterized protein</fullName>
    </submittedName>
</protein>
<proteinExistence type="predicted"/>
<feature type="region of interest" description="Disordered" evidence="1">
    <location>
        <begin position="32"/>
        <end position="56"/>
    </location>
</feature>
<reference evidence="2 3" key="1">
    <citation type="journal article" date="2017" name="Mol. Biol. Evol.">
        <title>The 4-celled Tetrabaena socialis nuclear genome reveals the essential components for genetic control of cell number at the origin of multicellularity in the volvocine lineage.</title>
        <authorList>
            <person name="Featherston J."/>
            <person name="Arakaki Y."/>
            <person name="Hanschen E.R."/>
            <person name="Ferris P.J."/>
            <person name="Michod R.E."/>
            <person name="Olson B.J.S.C."/>
            <person name="Nozaki H."/>
            <person name="Durand P.M."/>
        </authorList>
    </citation>
    <scope>NUCLEOTIDE SEQUENCE [LARGE SCALE GENOMIC DNA]</scope>
    <source>
        <strain evidence="2 3">NIES-571</strain>
    </source>
</reference>
<sequence>MLLAAANPAHNTVLVQYYASTKAACSCCSFKATGPRRPSPTTRPSTSTTGMTPAKVPVTNASSAPYTCVVLLYEVEAACGGHTPARPTLAEWRPSSCCVGSSTAEKDCSTLYGSRTSTCGVG</sequence>